<keyword evidence="1 2" id="KW-0727">SH2 domain</keyword>
<name>A0ABD1K2U1_9TELE</name>
<evidence type="ECO:0000259" key="4">
    <source>
        <dbReference type="PROSITE" id="PS50001"/>
    </source>
</evidence>
<gene>
    <name evidence="5" type="ORF">ACEWY4_010540</name>
</gene>
<dbReference type="PROSITE" id="PS50001">
    <property type="entry name" value="SH2"/>
    <property type="match status" value="1"/>
</dbReference>
<evidence type="ECO:0000256" key="1">
    <source>
        <dbReference type="ARBA" id="ARBA00022999"/>
    </source>
</evidence>
<dbReference type="EMBL" id="JBHFQA010000009">
    <property type="protein sequence ID" value="KAL2093228.1"/>
    <property type="molecule type" value="Genomic_DNA"/>
</dbReference>
<dbReference type="InterPro" id="IPR036860">
    <property type="entry name" value="SH2_dom_sf"/>
</dbReference>
<reference evidence="5 6" key="1">
    <citation type="submission" date="2024-09" db="EMBL/GenBank/DDBJ databases">
        <title>A chromosome-level genome assembly of Gray's grenadier anchovy, Coilia grayii.</title>
        <authorList>
            <person name="Fu Z."/>
        </authorList>
    </citation>
    <scope>NUCLEOTIDE SEQUENCE [LARGE SCALE GENOMIC DNA]</scope>
    <source>
        <strain evidence="5">G4</strain>
        <tissue evidence="5">Muscle</tissue>
    </source>
</reference>
<dbReference type="Gene3D" id="3.30.505.10">
    <property type="entry name" value="SH2 domain"/>
    <property type="match status" value="1"/>
</dbReference>
<dbReference type="SUPFAM" id="SSF55550">
    <property type="entry name" value="SH2 domain"/>
    <property type="match status" value="1"/>
</dbReference>
<dbReference type="FunFam" id="3.30.505.10:FF:000059">
    <property type="entry name" value="hematopoietic SH2 domain-containing protein"/>
    <property type="match status" value="1"/>
</dbReference>
<dbReference type="PANTHER" id="PTHR14388:SF6">
    <property type="entry name" value="SH2 DOMAIN-CONTAINING PROTEIN 7"/>
    <property type="match status" value="1"/>
</dbReference>
<dbReference type="Proteomes" id="UP001591681">
    <property type="component" value="Unassembled WGS sequence"/>
</dbReference>
<accession>A0ABD1K2U1</accession>
<evidence type="ECO:0000256" key="2">
    <source>
        <dbReference type="PROSITE-ProRule" id="PRU00191"/>
    </source>
</evidence>
<feature type="domain" description="SH2" evidence="4">
    <location>
        <begin position="115"/>
        <end position="206"/>
    </location>
</feature>
<dbReference type="Pfam" id="PF00017">
    <property type="entry name" value="SH2"/>
    <property type="match status" value="1"/>
</dbReference>
<proteinExistence type="predicted"/>
<dbReference type="PANTHER" id="PTHR14388">
    <property type="entry name" value="T CELL-SPECIFIC ADAPTER PROTEIN TSAD"/>
    <property type="match status" value="1"/>
</dbReference>
<feature type="compositionally biased region" description="Polar residues" evidence="3">
    <location>
        <begin position="291"/>
        <end position="301"/>
    </location>
</feature>
<dbReference type="SMART" id="SM00252">
    <property type="entry name" value="SH2"/>
    <property type="match status" value="1"/>
</dbReference>
<feature type="region of interest" description="Disordered" evidence="3">
    <location>
        <begin position="234"/>
        <end position="373"/>
    </location>
</feature>
<feature type="region of interest" description="Disordered" evidence="3">
    <location>
        <begin position="482"/>
        <end position="502"/>
    </location>
</feature>
<protein>
    <recommendedName>
        <fullName evidence="4">SH2 domain-containing protein</fullName>
    </recommendedName>
</protein>
<organism evidence="5 6">
    <name type="scientific">Coilia grayii</name>
    <name type="common">Gray's grenadier anchovy</name>
    <dbReference type="NCBI Taxonomy" id="363190"/>
    <lineage>
        <taxon>Eukaryota</taxon>
        <taxon>Metazoa</taxon>
        <taxon>Chordata</taxon>
        <taxon>Craniata</taxon>
        <taxon>Vertebrata</taxon>
        <taxon>Euteleostomi</taxon>
        <taxon>Actinopterygii</taxon>
        <taxon>Neopterygii</taxon>
        <taxon>Teleostei</taxon>
        <taxon>Clupei</taxon>
        <taxon>Clupeiformes</taxon>
        <taxon>Clupeoidei</taxon>
        <taxon>Engraulidae</taxon>
        <taxon>Coilinae</taxon>
        <taxon>Coilia</taxon>
    </lineage>
</organism>
<feature type="compositionally biased region" description="Basic and acidic residues" evidence="3">
    <location>
        <begin position="335"/>
        <end position="345"/>
    </location>
</feature>
<evidence type="ECO:0000313" key="6">
    <source>
        <dbReference type="Proteomes" id="UP001591681"/>
    </source>
</evidence>
<evidence type="ECO:0000313" key="5">
    <source>
        <dbReference type="EMBL" id="KAL2093228.1"/>
    </source>
</evidence>
<dbReference type="AlphaFoldDB" id="A0ABD1K2U1"/>
<feature type="region of interest" description="Disordered" evidence="3">
    <location>
        <begin position="564"/>
        <end position="588"/>
    </location>
</feature>
<dbReference type="InterPro" id="IPR000980">
    <property type="entry name" value="SH2"/>
</dbReference>
<feature type="compositionally biased region" description="Basic and acidic residues" evidence="3">
    <location>
        <begin position="572"/>
        <end position="582"/>
    </location>
</feature>
<sequence>MRLRSKHSQQSSPTDTPWYFRIGCTQLKSGSLHSYLAAKRSMNPVWPKAHCFQTCLMFGLKDRMKMDRSPREDGLATTAPAPAEGTEGALRELALKWFTETQAPLILHEGNFPAWFQGFITRKDVEDHLKDKELGCFLIRLSDKANGYILSYKGRDRCRHFVINQSKTGQFIVTGDTETHDSLTSLVEYYQKSPIEPFGEYLTCSCFQPSSDELYDVIQCDARRRPGVSVQAVRSMWDQRGASQGPTEERARPAHRGANQEPAERGARPAQRGANQEPTEGGVRPALPPKSNRSPHSSSQAMPPVPRRGPPSKAASLEDHRPPQDPNRVLYARLEQPRATEREQPPPRAARPPHGTSGNPEDMRRPGVPHRANANVNAGIANTDGSLPGIVYTELSLMDCRSRSLPLLDEAAAANSSYRLSTPSPPCSTGPAVHFPDHQPRRAGYTRSLLDQRDMDPGPAGHAVPSSQSLEKLSGGAQLYHLAGRPSDRRGSGGSGGHGMAKVDDRTQEDYATYAEVPAEPVPRRHLQDNTYEQIPEHKAQAWAEDHSTLGNTYESLEDLRTKQPNAASAAKGDKWKWLFPDHRKKQH</sequence>
<comment type="caution">
    <text evidence="5">The sequence shown here is derived from an EMBL/GenBank/DDBJ whole genome shotgun (WGS) entry which is preliminary data.</text>
</comment>
<keyword evidence="6" id="KW-1185">Reference proteome</keyword>
<evidence type="ECO:0000256" key="3">
    <source>
        <dbReference type="SAM" id="MobiDB-lite"/>
    </source>
</evidence>
<feature type="region of interest" description="Disordered" evidence="3">
    <location>
        <begin position="418"/>
        <end position="440"/>
    </location>
</feature>